<protein>
    <submittedName>
        <fullName evidence="1">Uncharacterized protein</fullName>
    </submittedName>
</protein>
<accession>A0A382EX23</accession>
<dbReference type="EMBL" id="UINC01046405">
    <property type="protein sequence ID" value="SVB54377.1"/>
    <property type="molecule type" value="Genomic_DNA"/>
</dbReference>
<dbReference type="AlphaFoldDB" id="A0A382EX23"/>
<organism evidence="1">
    <name type="scientific">marine metagenome</name>
    <dbReference type="NCBI Taxonomy" id="408172"/>
    <lineage>
        <taxon>unclassified sequences</taxon>
        <taxon>metagenomes</taxon>
        <taxon>ecological metagenomes</taxon>
    </lineage>
</organism>
<sequence length="88" mass="10111">MIDSFQHKQYFRLGVYYKEVSVALVKCEECGTELLVDGVEKFESKEVNARVDDCPNCGAPIKTKKEKVDLKARNLEQVRRMSIDKPKS</sequence>
<gene>
    <name evidence="1" type="ORF">METZ01_LOCUS207231</name>
</gene>
<evidence type="ECO:0000313" key="1">
    <source>
        <dbReference type="EMBL" id="SVB54377.1"/>
    </source>
</evidence>
<name>A0A382EX23_9ZZZZ</name>
<reference evidence="1" key="1">
    <citation type="submission" date="2018-05" db="EMBL/GenBank/DDBJ databases">
        <authorList>
            <person name="Lanie J.A."/>
            <person name="Ng W.-L."/>
            <person name="Kazmierczak K.M."/>
            <person name="Andrzejewski T.M."/>
            <person name="Davidsen T.M."/>
            <person name="Wayne K.J."/>
            <person name="Tettelin H."/>
            <person name="Glass J.I."/>
            <person name="Rusch D."/>
            <person name="Podicherti R."/>
            <person name="Tsui H.-C.T."/>
            <person name="Winkler M.E."/>
        </authorList>
    </citation>
    <scope>NUCLEOTIDE SEQUENCE</scope>
</reference>
<proteinExistence type="predicted"/>